<dbReference type="EMBL" id="KB095811">
    <property type="protein sequence ID" value="ESO12530.1"/>
    <property type="molecule type" value="Genomic_DNA"/>
</dbReference>
<gene>
    <name evidence="2" type="primary">20198156</name>
    <name evidence="1" type="ORF">HELRODRAFT_159086</name>
</gene>
<dbReference type="AlphaFoldDB" id="T1ENK6"/>
<dbReference type="KEGG" id="hro:HELRODRAFT_159086"/>
<dbReference type="GeneID" id="20198156"/>
<reference evidence="1 3" key="2">
    <citation type="journal article" date="2013" name="Nature">
        <title>Insights into bilaterian evolution from three spiralian genomes.</title>
        <authorList>
            <person name="Simakov O."/>
            <person name="Marletaz F."/>
            <person name="Cho S.J."/>
            <person name="Edsinger-Gonzales E."/>
            <person name="Havlak P."/>
            <person name="Hellsten U."/>
            <person name="Kuo D.H."/>
            <person name="Larsson T."/>
            <person name="Lv J."/>
            <person name="Arendt D."/>
            <person name="Savage R."/>
            <person name="Osoegawa K."/>
            <person name="de Jong P."/>
            <person name="Grimwood J."/>
            <person name="Chapman J.A."/>
            <person name="Shapiro H."/>
            <person name="Aerts A."/>
            <person name="Otillar R.P."/>
            <person name="Terry A.Y."/>
            <person name="Boore J.L."/>
            <person name="Grigoriev I.V."/>
            <person name="Lindberg D.R."/>
            <person name="Seaver E.C."/>
            <person name="Weisblat D.A."/>
            <person name="Putnam N.H."/>
            <person name="Rokhsar D.S."/>
        </authorList>
    </citation>
    <scope>NUCLEOTIDE SEQUENCE</scope>
</reference>
<evidence type="ECO:0000313" key="2">
    <source>
        <dbReference type="EnsemblMetazoa" id="HelroP159086"/>
    </source>
</evidence>
<dbReference type="RefSeq" id="XP_009009250.1">
    <property type="nucleotide sequence ID" value="XM_009011002.1"/>
</dbReference>
<reference evidence="2" key="3">
    <citation type="submission" date="2015-06" db="UniProtKB">
        <authorList>
            <consortium name="EnsemblMetazoa"/>
        </authorList>
    </citation>
    <scope>IDENTIFICATION</scope>
</reference>
<protein>
    <submittedName>
        <fullName evidence="1 2">Uncharacterized protein</fullName>
    </submittedName>
</protein>
<keyword evidence="3" id="KW-1185">Reference proteome</keyword>
<evidence type="ECO:0000313" key="3">
    <source>
        <dbReference type="Proteomes" id="UP000015101"/>
    </source>
</evidence>
<dbReference type="HOGENOM" id="CLU_2199755_0_0_1"/>
<evidence type="ECO:0000313" key="1">
    <source>
        <dbReference type="EMBL" id="ESO12530.1"/>
    </source>
</evidence>
<sequence length="108" mass="12413">MQWRYMIYDLADVLFLNQKCSLAVLSRDRQGRLRGGKEGIEMTQCSAVQWTLMRILLSLDNREERCRVVSCRVVLCRAADCNDGVGFICDDGDARMTLLKFEILLGKF</sequence>
<accession>T1ENK6</accession>
<dbReference type="InParanoid" id="T1ENK6"/>
<dbReference type="CTD" id="20198156"/>
<name>T1ENK6_HELRO</name>
<reference evidence="3" key="1">
    <citation type="submission" date="2012-12" db="EMBL/GenBank/DDBJ databases">
        <authorList>
            <person name="Hellsten U."/>
            <person name="Grimwood J."/>
            <person name="Chapman J.A."/>
            <person name="Shapiro H."/>
            <person name="Aerts A."/>
            <person name="Otillar R.P."/>
            <person name="Terry A.Y."/>
            <person name="Boore J.L."/>
            <person name="Simakov O."/>
            <person name="Marletaz F."/>
            <person name="Cho S.-J."/>
            <person name="Edsinger-Gonzales E."/>
            <person name="Havlak P."/>
            <person name="Kuo D.-H."/>
            <person name="Larsson T."/>
            <person name="Lv J."/>
            <person name="Arendt D."/>
            <person name="Savage R."/>
            <person name="Osoegawa K."/>
            <person name="de Jong P."/>
            <person name="Lindberg D.R."/>
            <person name="Seaver E.C."/>
            <person name="Weisblat D.A."/>
            <person name="Putnam N.H."/>
            <person name="Grigoriev I.V."/>
            <person name="Rokhsar D.S."/>
        </authorList>
    </citation>
    <scope>NUCLEOTIDE SEQUENCE</scope>
</reference>
<dbReference type="EnsemblMetazoa" id="HelroT159086">
    <property type="protein sequence ID" value="HelroP159086"/>
    <property type="gene ID" value="HelroG159086"/>
</dbReference>
<organism evidence="2 3">
    <name type="scientific">Helobdella robusta</name>
    <name type="common">Californian leech</name>
    <dbReference type="NCBI Taxonomy" id="6412"/>
    <lineage>
        <taxon>Eukaryota</taxon>
        <taxon>Metazoa</taxon>
        <taxon>Spiralia</taxon>
        <taxon>Lophotrochozoa</taxon>
        <taxon>Annelida</taxon>
        <taxon>Clitellata</taxon>
        <taxon>Hirudinea</taxon>
        <taxon>Rhynchobdellida</taxon>
        <taxon>Glossiphoniidae</taxon>
        <taxon>Helobdella</taxon>
    </lineage>
</organism>
<dbReference type="EMBL" id="AMQM01000185">
    <property type="status" value="NOT_ANNOTATED_CDS"/>
    <property type="molecule type" value="Genomic_DNA"/>
</dbReference>
<dbReference type="Proteomes" id="UP000015101">
    <property type="component" value="Unassembled WGS sequence"/>
</dbReference>
<proteinExistence type="predicted"/>